<dbReference type="InterPro" id="IPR013762">
    <property type="entry name" value="Integrase-like_cat_sf"/>
</dbReference>
<dbReference type="SUPFAM" id="SSF56349">
    <property type="entry name" value="DNA breaking-rejoining enzymes"/>
    <property type="match status" value="1"/>
</dbReference>
<accession>A0A8S5V3M0</accession>
<protein>
    <recommendedName>
        <fullName evidence="2">Integrase</fullName>
    </recommendedName>
</protein>
<dbReference type="Pfam" id="PF00589">
    <property type="entry name" value="Phage_integrase"/>
    <property type="match status" value="1"/>
</dbReference>
<dbReference type="InterPro" id="IPR002104">
    <property type="entry name" value="Integrase_catalytic"/>
</dbReference>
<dbReference type="PROSITE" id="PS51900">
    <property type="entry name" value="CB"/>
    <property type="match status" value="1"/>
</dbReference>
<dbReference type="GO" id="GO:0075713">
    <property type="term" value="P:establishment of integrated proviral latency"/>
    <property type="evidence" value="ECO:0007669"/>
    <property type="project" value="UniProtKB-KW"/>
</dbReference>
<name>A0A8S5V3M0_9CAUD</name>
<keyword evidence="8" id="KW-1179">Viral genome integration</keyword>
<dbReference type="GO" id="GO:0016787">
    <property type="term" value="F:hydrolase activity"/>
    <property type="evidence" value="ECO:0007669"/>
    <property type="project" value="UniProtKB-KW"/>
</dbReference>
<evidence type="ECO:0000256" key="5">
    <source>
        <dbReference type="ARBA" id="ARBA00022908"/>
    </source>
</evidence>
<dbReference type="InterPro" id="IPR011010">
    <property type="entry name" value="DNA_brk_join_enz"/>
</dbReference>
<evidence type="ECO:0000259" key="10">
    <source>
        <dbReference type="PROSITE" id="PS51898"/>
    </source>
</evidence>
<dbReference type="InterPro" id="IPR053876">
    <property type="entry name" value="Phage_int_M"/>
</dbReference>
<organism evidence="12">
    <name type="scientific">Myoviridae sp. ctk6V34</name>
    <dbReference type="NCBI Taxonomy" id="2825164"/>
    <lineage>
        <taxon>Viruses</taxon>
        <taxon>Duplodnaviria</taxon>
        <taxon>Heunggongvirae</taxon>
        <taxon>Uroviricota</taxon>
        <taxon>Caudoviricetes</taxon>
    </lineage>
</organism>
<dbReference type="Gene3D" id="1.10.443.10">
    <property type="entry name" value="Intergrase catalytic core"/>
    <property type="match status" value="1"/>
</dbReference>
<evidence type="ECO:0000256" key="8">
    <source>
        <dbReference type="ARBA" id="ARBA00023195"/>
    </source>
</evidence>
<keyword evidence="7" id="KW-0233">DNA recombination</keyword>
<dbReference type="PANTHER" id="PTHR30349">
    <property type="entry name" value="PHAGE INTEGRASE-RELATED"/>
    <property type="match status" value="1"/>
</dbReference>
<keyword evidence="8" id="KW-1160">Virus entry into host cell</keyword>
<dbReference type="GO" id="GO:0016740">
    <property type="term" value="F:transferase activity"/>
    <property type="evidence" value="ECO:0007669"/>
    <property type="project" value="UniProtKB-KW"/>
</dbReference>
<dbReference type="PROSITE" id="PS51898">
    <property type="entry name" value="TYR_RECOMBINASE"/>
    <property type="match status" value="1"/>
</dbReference>
<dbReference type="InterPro" id="IPR050090">
    <property type="entry name" value="Tyrosine_recombinase_XerCD"/>
</dbReference>
<feature type="domain" description="Tyr recombinase" evidence="10">
    <location>
        <begin position="149"/>
        <end position="341"/>
    </location>
</feature>
<dbReference type="InterPro" id="IPR010998">
    <property type="entry name" value="Integrase_recombinase_N"/>
</dbReference>
<evidence type="ECO:0000256" key="7">
    <source>
        <dbReference type="ARBA" id="ARBA00023172"/>
    </source>
</evidence>
<dbReference type="PANTHER" id="PTHR30349:SF64">
    <property type="entry name" value="PROPHAGE INTEGRASE INTD-RELATED"/>
    <property type="match status" value="1"/>
</dbReference>
<dbReference type="GO" id="GO:0015074">
    <property type="term" value="P:DNA integration"/>
    <property type="evidence" value="ECO:0007669"/>
    <property type="project" value="UniProtKB-KW"/>
</dbReference>
<evidence type="ECO:0000256" key="1">
    <source>
        <dbReference type="ARBA" id="ARBA00008857"/>
    </source>
</evidence>
<keyword evidence="6 9" id="KW-0238">DNA-binding</keyword>
<reference evidence="12" key="1">
    <citation type="journal article" date="2021" name="Proc. Natl. Acad. Sci. U.S.A.">
        <title>A Catalog of Tens of Thousands of Viruses from Human Metagenomes Reveals Hidden Associations with Chronic Diseases.</title>
        <authorList>
            <person name="Tisza M.J."/>
            <person name="Buck C.B."/>
        </authorList>
    </citation>
    <scope>NUCLEOTIDE SEQUENCE</scope>
    <source>
        <strain evidence="12">Ctk6V34</strain>
    </source>
</reference>
<keyword evidence="4" id="KW-0378">Hydrolase</keyword>
<sequence>MEYVRKTFTYEGKRYTVRGKTEKEAIMKMANKQRDLQEGKVVVSGDMTVRDWTEKCIATYKTGQNEETRKRYEYRMNHCILEHIGSRTLKSIKPIDVQTVLSYQNGNSQYQINQVYQGLRFIFRTAKENKLILDDPTEALYKMRSGTKEERRSLTPEEEEIFLSVCDNERFLAFQLMYYLGLRSSEAREAMGKDITTLKDGDTEYNVFHVRGTKTANAERNIPIPDELYQKIKNTPKSSYIAPNEAGKKHDEKSFQRAFNFLRREMNIAMGCEVYRNKLMPPYPLADDIVPYCLRHTYCTNLCRKKVDIRIAQYLMGHSDIRLTANIYTHVDNSDVIEAAQLIAKSVTPSVTPNTTI</sequence>
<evidence type="ECO:0000256" key="6">
    <source>
        <dbReference type="ARBA" id="ARBA00023125"/>
    </source>
</evidence>
<dbReference type="CDD" id="cd01189">
    <property type="entry name" value="INT_ICEBs1_C_like"/>
    <property type="match status" value="1"/>
</dbReference>
<feature type="domain" description="Core-binding (CB)" evidence="11">
    <location>
        <begin position="47"/>
        <end position="127"/>
    </location>
</feature>
<dbReference type="Gene3D" id="1.10.150.130">
    <property type="match status" value="1"/>
</dbReference>
<proteinExistence type="inferred from homology"/>
<evidence type="ECO:0000256" key="9">
    <source>
        <dbReference type="PROSITE-ProRule" id="PRU01248"/>
    </source>
</evidence>
<keyword evidence="5" id="KW-0229">DNA integration</keyword>
<evidence type="ECO:0000256" key="2">
    <source>
        <dbReference type="ARBA" id="ARBA00016082"/>
    </source>
</evidence>
<evidence type="ECO:0000259" key="11">
    <source>
        <dbReference type="PROSITE" id="PS51900"/>
    </source>
</evidence>
<dbReference type="GO" id="GO:0044826">
    <property type="term" value="P:viral genome integration into host DNA"/>
    <property type="evidence" value="ECO:0007669"/>
    <property type="project" value="UniProtKB-KW"/>
</dbReference>
<evidence type="ECO:0000256" key="3">
    <source>
        <dbReference type="ARBA" id="ARBA00022679"/>
    </source>
</evidence>
<dbReference type="GO" id="GO:0003677">
    <property type="term" value="F:DNA binding"/>
    <property type="evidence" value="ECO:0007669"/>
    <property type="project" value="UniProtKB-UniRule"/>
</dbReference>
<evidence type="ECO:0000256" key="4">
    <source>
        <dbReference type="ARBA" id="ARBA00022801"/>
    </source>
</evidence>
<keyword evidence="3" id="KW-0808">Transferase</keyword>
<dbReference type="Pfam" id="PF22022">
    <property type="entry name" value="Phage_int_M"/>
    <property type="match status" value="1"/>
</dbReference>
<dbReference type="EMBL" id="BK016190">
    <property type="protein sequence ID" value="DAG01284.1"/>
    <property type="molecule type" value="Genomic_DNA"/>
</dbReference>
<dbReference type="GO" id="GO:0006310">
    <property type="term" value="P:DNA recombination"/>
    <property type="evidence" value="ECO:0007669"/>
    <property type="project" value="UniProtKB-KW"/>
</dbReference>
<evidence type="ECO:0000313" key="12">
    <source>
        <dbReference type="EMBL" id="DAG01284.1"/>
    </source>
</evidence>
<dbReference type="InterPro" id="IPR044068">
    <property type="entry name" value="CB"/>
</dbReference>
<comment type="similarity">
    <text evidence="1">Belongs to the 'phage' integrase family.</text>
</comment>